<gene>
    <name evidence="3" type="ORF">QO231_02315</name>
</gene>
<evidence type="ECO:0000259" key="2">
    <source>
        <dbReference type="Pfam" id="PF13280"/>
    </source>
</evidence>
<feature type="domain" description="WYL" evidence="2">
    <location>
        <begin position="136"/>
        <end position="202"/>
    </location>
</feature>
<evidence type="ECO:0000313" key="4">
    <source>
        <dbReference type="Proteomes" id="UP001255416"/>
    </source>
</evidence>
<protein>
    <submittedName>
        <fullName evidence="3">YafY family protein</fullName>
    </submittedName>
</protein>
<dbReference type="InterPro" id="IPR036390">
    <property type="entry name" value="WH_DNA-bd_sf"/>
</dbReference>
<proteinExistence type="predicted"/>
<dbReference type="Proteomes" id="UP001255416">
    <property type="component" value="Unassembled WGS sequence"/>
</dbReference>
<sequence length="221" mass="24444">MARTDRLITLIGILRDGALHRAQDLAARLDISVRTIYRDMDRLLAAGVPVQGTPGTGYRMADTIALPPLHLAPAELDVLQLGIAIVSEAADPNLRAAAQTLANKIDMALPAETIAEADAWKTALSPMADAARGLSHMTILRSAIDGRQKLRLSYRETTGQLDDRIIRPLKLESWGRAWLLTAWCETCDDFRDFRLDLIENATPLPELFTDEHGKRLADRRS</sequence>
<dbReference type="PANTHER" id="PTHR34580">
    <property type="match status" value="1"/>
</dbReference>
<dbReference type="Pfam" id="PF13280">
    <property type="entry name" value="WYL"/>
    <property type="match status" value="1"/>
</dbReference>
<organism evidence="3 4">
    <name type="scientific">Sedimentitalea todarodis</name>
    <dbReference type="NCBI Taxonomy" id="1631240"/>
    <lineage>
        <taxon>Bacteria</taxon>
        <taxon>Pseudomonadati</taxon>
        <taxon>Pseudomonadota</taxon>
        <taxon>Alphaproteobacteria</taxon>
        <taxon>Rhodobacterales</taxon>
        <taxon>Paracoccaceae</taxon>
        <taxon>Sedimentitalea</taxon>
    </lineage>
</organism>
<feature type="domain" description="Helix-turn-helix type 11" evidence="1">
    <location>
        <begin position="6"/>
        <end position="59"/>
    </location>
</feature>
<reference evidence="4" key="1">
    <citation type="submission" date="2023-05" db="EMBL/GenBank/DDBJ databases">
        <title>Sedimentitalea sp. nov. JM2-8.</title>
        <authorList>
            <person name="Huang J."/>
        </authorList>
    </citation>
    <scope>NUCLEOTIDE SEQUENCE [LARGE SCALE GENOMIC DNA]</scope>
    <source>
        <strain evidence="4">KHS03</strain>
    </source>
</reference>
<dbReference type="InterPro" id="IPR036388">
    <property type="entry name" value="WH-like_DNA-bd_sf"/>
</dbReference>
<comment type="caution">
    <text evidence="3">The sequence shown here is derived from an EMBL/GenBank/DDBJ whole genome shotgun (WGS) entry which is preliminary data.</text>
</comment>
<dbReference type="InterPro" id="IPR051534">
    <property type="entry name" value="CBASS_pafABC_assoc_protein"/>
</dbReference>
<evidence type="ECO:0000259" key="1">
    <source>
        <dbReference type="Pfam" id="PF08279"/>
    </source>
</evidence>
<dbReference type="RefSeq" id="WP_316772831.1">
    <property type="nucleotide sequence ID" value="NZ_JASMWN010000001.1"/>
</dbReference>
<evidence type="ECO:0000313" key="3">
    <source>
        <dbReference type="EMBL" id="MDU9002684.1"/>
    </source>
</evidence>
<dbReference type="Gene3D" id="1.10.10.10">
    <property type="entry name" value="Winged helix-like DNA-binding domain superfamily/Winged helix DNA-binding domain"/>
    <property type="match status" value="1"/>
</dbReference>
<dbReference type="Pfam" id="PF08279">
    <property type="entry name" value="HTH_11"/>
    <property type="match status" value="1"/>
</dbReference>
<keyword evidence="4" id="KW-1185">Reference proteome</keyword>
<name>A0ABU3VA95_9RHOB</name>
<dbReference type="PROSITE" id="PS52050">
    <property type="entry name" value="WYL"/>
    <property type="match status" value="1"/>
</dbReference>
<accession>A0ABU3VA95</accession>
<dbReference type="PANTHER" id="PTHR34580:SF3">
    <property type="entry name" value="PROTEIN PAFB"/>
    <property type="match status" value="1"/>
</dbReference>
<dbReference type="InterPro" id="IPR013196">
    <property type="entry name" value="HTH_11"/>
</dbReference>
<dbReference type="EMBL" id="JASMWN010000001">
    <property type="protein sequence ID" value="MDU9002684.1"/>
    <property type="molecule type" value="Genomic_DNA"/>
</dbReference>
<dbReference type="InterPro" id="IPR026881">
    <property type="entry name" value="WYL_dom"/>
</dbReference>
<dbReference type="SUPFAM" id="SSF46785">
    <property type="entry name" value="Winged helix' DNA-binding domain"/>
    <property type="match status" value="1"/>
</dbReference>